<keyword evidence="3" id="KW-1185">Reference proteome</keyword>
<evidence type="ECO:0000256" key="1">
    <source>
        <dbReference type="SAM" id="MobiDB-lite"/>
    </source>
</evidence>
<evidence type="ECO:0000313" key="3">
    <source>
        <dbReference type="Proteomes" id="UP001497644"/>
    </source>
</evidence>
<dbReference type="Proteomes" id="UP001497644">
    <property type="component" value="Chromosome 8"/>
</dbReference>
<dbReference type="AlphaFoldDB" id="A0AAV2P6F7"/>
<feature type="region of interest" description="Disordered" evidence="1">
    <location>
        <begin position="90"/>
        <end position="122"/>
    </location>
</feature>
<feature type="compositionally biased region" description="Polar residues" evidence="1">
    <location>
        <begin position="107"/>
        <end position="122"/>
    </location>
</feature>
<reference evidence="2" key="1">
    <citation type="submission" date="2024-04" db="EMBL/GenBank/DDBJ databases">
        <authorList>
            <consortium name="Molecular Ecology Group"/>
        </authorList>
    </citation>
    <scope>NUCLEOTIDE SEQUENCE</scope>
</reference>
<dbReference type="EMBL" id="OZ034831">
    <property type="protein sequence ID" value="CAL1688178.1"/>
    <property type="molecule type" value="Genomic_DNA"/>
</dbReference>
<evidence type="ECO:0000313" key="2">
    <source>
        <dbReference type="EMBL" id="CAL1688178.1"/>
    </source>
</evidence>
<accession>A0AAV2P6F7</accession>
<protein>
    <submittedName>
        <fullName evidence="2">Uncharacterized protein</fullName>
    </submittedName>
</protein>
<gene>
    <name evidence="2" type="ORF">LPLAT_LOCUS13298</name>
</gene>
<organism evidence="2 3">
    <name type="scientific">Lasius platythorax</name>
    <dbReference type="NCBI Taxonomy" id="488582"/>
    <lineage>
        <taxon>Eukaryota</taxon>
        <taxon>Metazoa</taxon>
        <taxon>Ecdysozoa</taxon>
        <taxon>Arthropoda</taxon>
        <taxon>Hexapoda</taxon>
        <taxon>Insecta</taxon>
        <taxon>Pterygota</taxon>
        <taxon>Neoptera</taxon>
        <taxon>Endopterygota</taxon>
        <taxon>Hymenoptera</taxon>
        <taxon>Apocrita</taxon>
        <taxon>Aculeata</taxon>
        <taxon>Formicoidea</taxon>
        <taxon>Formicidae</taxon>
        <taxon>Formicinae</taxon>
        <taxon>Lasius</taxon>
        <taxon>Lasius</taxon>
    </lineage>
</organism>
<sequence length="150" mass="17572">MRGPYIYRYRHLKDSFDAVPEFYATSKRRKKNRHALFQITIAKAKFLLRGVLKRSARVSIRADLLINGEPGRFTFKRAEKIIISCRDCRSGTSRSSRRREDYRGEATVNTSTYAIPSTHPNGQTLDISLPQWHGCPIRDHRRERRRLTSH</sequence>
<proteinExistence type="predicted"/>
<name>A0AAV2P6F7_9HYME</name>